<evidence type="ECO:0000313" key="2">
    <source>
        <dbReference type="EMBL" id="CAB4879214.1"/>
    </source>
</evidence>
<proteinExistence type="predicted"/>
<feature type="compositionally biased region" description="Basic and acidic residues" evidence="1">
    <location>
        <begin position="175"/>
        <end position="206"/>
    </location>
</feature>
<name>A0A6J7EE03_9ZZZZ</name>
<feature type="compositionally biased region" description="Basic and acidic residues" evidence="1">
    <location>
        <begin position="244"/>
        <end position="264"/>
    </location>
</feature>
<feature type="compositionally biased region" description="Basic and acidic residues" evidence="1">
    <location>
        <begin position="140"/>
        <end position="161"/>
    </location>
</feature>
<feature type="region of interest" description="Disordered" evidence="1">
    <location>
        <begin position="222"/>
        <end position="278"/>
    </location>
</feature>
<evidence type="ECO:0000256" key="1">
    <source>
        <dbReference type="SAM" id="MobiDB-lite"/>
    </source>
</evidence>
<organism evidence="2">
    <name type="scientific">freshwater metagenome</name>
    <dbReference type="NCBI Taxonomy" id="449393"/>
    <lineage>
        <taxon>unclassified sequences</taxon>
        <taxon>metagenomes</taxon>
        <taxon>ecological metagenomes</taxon>
    </lineage>
</organism>
<feature type="compositionally biased region" description="Basic and acidic residues" evidence="1">
    <location>
        <begin position="119"/>
        <end position="133"/>
    </location>
</feature>
<feature type="compositionally biased region" description="Basic and acidic residues" evidence="1">
    <location>
        <begin position="1"/>
        <end position="32"/>
    </location>
</feature>
<dbReference type="EMBL" id="CAFBLQ010000141">
    <property type="protein sequence ID" value="CAB4879214.1"/>
    <property type="molecule type" value="Genomic_DNA"/>
</dbReference>
<accession>A0A6J7EE03</accession>
<sequence>MREQWDRDLEETVRGDLAENRREDRQRGDRHLRVAVGHPPMEGERRHLDQEGEREDEEDPLLRAGRNQVLAQVAQHEAHVAAVRGEHPGGDRADEHQQRADERVDEELEHRRTALLRVHPPDQRQEVERHEHQVEEDDEERKVLRHEGAEDAALRETHQQRVEPGAFRGLVAQCRPERRAGEEHRRREQQHDVQPGDRKLVMDAERGDPSLVGDVLQAAGAAIVVRDDRDRVSERQQRAQQRNPAREPARDDQGDDAGGERQPEDDAQVDGHAARIRK</sequence>
<feature type="compositionally biased region" description="Basic and acidic residues" evidence="1">
    <location>
        <begin position="76"/>
        <end position="112"/>
    </location>
</feature>
<gene>
    <name evidence="2" type="ORF">UFOPK3423_01194</name>
</gene>
<reference evidence="2" key="1">
    <citation type="submission" date="2020-05" db="EMBL/GenBank/DDBJ databases">
        <authorList>
            <person name="Chiriac C."/>
            <person name="Salcher M."/>
            <person name="Ghai R."/>
            <person name="Kavagutti S V."/>
        </authorList>
    </citation>
    <scope>NUCLEOTIDE SEQUENCE</scope>
</reference>
<feature type="region of interest" description="Disordered" evidence="1">
    <location>
        <begin position="1"/>
        <end position="206"/>
    </location>
</feature>
<feature type="compositionally biased region" description="Basic and acidic residues" evidence="1">
    <location>
        <begin position="41"/>
        <end position="51"/>
    </location>
</feature>
<feature type="compositionally biased region" description="Basic and acidic residues" evidence="1">
    <location>
        <begin position="225"/>
        <end position="237"/>
    </location>
</feature>
<protein>
    <submittedName>
        <fullName evidence="2">Unannotated protein</fullName>
    </submittedName>
</protein>
<dbReference type="AlphaFoldDB" id="A0A6J7EE03"/>